<evidence type="ECO:0000256" key="1">
    <source>
        <dbReference type="ARBA" id="ARBA00004141"/>
    </source>
</evidence>
<feature type="transmembrane region" description="Helical" evidence="11">
    <location>
        <begin position="220"/>
        <end position="239"/>
    </location>
</feature>
<dbReference type="AlphaFoldDB" id="A0A7W1T5B4"/>
<evidence type="ECO:0000256" key="5">
    <source>
        <dbReference type="ARBA" id="ARBA00022692"/>
    </source>
</evidence>
<evidence type="ECO:0000313" key="15">
    <source>
        <dbReference type="Proteomes" id="UP000548787"/>
    </source>
</evidence>
<dbReference type="Pfam" id="PF22776">
    <property type="entry name" value="K_trans_C"/>
    <property type="match status" value="1"/>
</dbReference>
<keyword evidence="4 11" id="KW-0633">Potassium transport</keyword>
<keyword evidence="3 11" id="KW-1003">Cell membrane</keyword>
<feature type="transmembrane region" description="Helical" evidence="11">
    <location>
        <begin position="345"/>
        <end position="365"/>
    </location>
</feature>
<dbReference type="InterPro" id="IPR023051">
    <property type="entry name" value="Kup"/>
</dbReference>
<keyword evidence="9 11" id="KW-0406">Ion transport</keyword>
<keyword evidence="6 11" id="KW-0769">Symport</keyword>
<keyword evidence="7 11" id="KW-0630">Potassium</keyword>
<feature type="transmembrane region" description="Helical" evidence="11">
    <location>
        <begin position="294"/>
        <end position="325"/>
    </location>
</feature>
<comment type="similarity">
    <text evidence="11">Belongs to the HAK/KUP transporter (TC 2.A.72) family.</text>
</comment>
<comment type="subcellular location">
    <subcellularLocation>
        <location evidence="11">Cell membrane</location>
        <topology evidence="11">Multi-pass membrane protein</topology>
    </subcellularLocation>
    <subcellularLocation>
        <location evidence="1">Membrane</location>
        <topology evidence="1">Multi-pass membrane protein</topology>
    </subcellularLocation>
</comment>
<keyword evidence="2 11" id="KW-0813">Transport</keyword>
<keyword evidence="5 11" id="KW-0812">Transmembrane</keyword>
<keyword evidence="10 11" id="KW-0472">Membrane</keyword>
<comment type="catalytic activity">
    <reaction evidence="11">
        <text>K(+)(in) + H(+)(in) = K(+)(out) + H(+)(out)</text>
        <dbReference type="Rhea" id="RHEA:28490"/>
        <dbReference type="ChEBI" id="CHEBI:15378"/>
        <dbReference type="ChEBI" id="CHEBI:29103"/>
    </reaction>
</comment>
<feature type="transmembrane region" description="Helical" evidence="11">
    <location>
        <begin position="101"/>
        <end position="120"/>
    </location>
</feature>
<evidence type="ECO:0000259" key="12">
    <source>
        <dbReference type="Pfam" id="PF02705"/>
    </source>
</evidence>
<evidence type="ECO:0000256" key="11">
    <source>
        <dbReference type="HAMAP-Rule" id="MF_01522"/>
    </source>
</evidence>
<feature type="transmembrane region" description="Helical" evidence="11">
    <location>
        <begin position="377"/>
        <end position="395"/>
    </location>
</feature>
<feature type="domain" description="K+ potassium transporter integral membrane" evidence="12">
    <location>
        <begin position="17"/>
        <end position="467"/>
    </location>
</feature>
<keyword evidence="15" id="KW-1185">Reference proteome</keyword>
<evidence type="ECO:0000256" key="4">
    <source>
        <dbReference type="ARBA" id="ARBA00022538"/>
    </source>
</evidence>
<evidence type="ECO:0000256" key="2">
    <source>
        <dbReference type="ARBA" id="ARBA00022448"/>
    </source>
</evidence>
<name>A0A7W1T5B4_9LIST</name>
<organism evidence="14 15">
    <name type="scientific">Listeria rustica</name>
    <dbReference type="NCBI Taxonomy" id="2713503"/>
    <lineage>
        <taxon>Bacteria</taxon>
        <taxon>Bacillati</taxon>
        <taxon>Bacillota</taxon>
        <taxon>Bacilli</taxon>
        <taxon>Bacillales</taxon>
        <taxon>Listeriaceae</taxon>
        <taxon>Listeria</taxon>
    </lineage>
</organism>
<dbReference type="GO" id="GO:0005886">
    <property type="term" value="C:plasma membrane"/>
    <property type="evidence" value="ECO:0007669"/>
    <property type="project" value="UniProtKB-SubCell"/>
</dbReference>
<evidence type="ECO:0000256" key="8">
    <source>
        <dbReference type="ARBA" id="ARBA00022989"/>
    </source>
</evidence>
<evidence type="ECO:0000256" key="10">
    <source>
        <dbReference type="ARBA" id="ARBA00023136"/>
    </source>
</evidence>
<evidence type="ECO:0000256" key="9">
    <source>
        <dbReference type="ARBA" id="ARBA00023065"/>
    </source>
</evidence>
<comment type="function">
    <text evidence="11">Transport of potassium into the cell. Likely operates as a K(+):H(+) symporter.</text>
</comment>
<dbReference type="GO" id="GO:0015293">
    <property type="term" value="F:symporter activity"/>
    <property type="evidence" value="ECO:0007669"/>
    <property type="project" value="UniProtKB-UniRule"/>
</dbReference>
<evidence type="ECO:0000259" key="13">
    <source>
        <dbReference type="Pfam" id="PF22776"/>
    </source>
</evidence>
<dbReference type="InterPro" id="IPR053951">
    <property type="entry name" value="K_trans_N"/>
</dbReference>
<accession>A0A7W1T5B4</accession>
<evidence type="ECO:0000313" key="14">
    <source>
        <dbReference type="EMBL" id="MBA3925796.1"/>
    </source>
</evidence>
<dbReference type="HAMAP" id="MF_01522">
    <property type="entry name" value="Kup"/>
    <property type="match status" value="1"/>
</dbReference>
<proteinExistence type="inferred from homology"/>
<evidence type="ECO:0000256" key="7">
    <source>
        <dbReference type="ARBA" id="ARBA00022958"/>
    </source>
</evidence>
<evidence type="ECO:0000256" key="3">
    <source>
        <dbReference type="ARBA" id="ARBA00022475"/>
    </source>
</evidence>
<dbReference type="EMBL" id="JABJVM010000004">
    <property type="protein sequence ID" value="MBA3925796.1"/>
    <property type="molecule type" value="Genomic_DNA"/>
</dbReference>
<feature type="transmembrane region" description="Helical" evidence="11">
    <location>
        <begin position="426"/>
        <end position="448"/>
    </location>
</feature>
<dbReference type="Pfam" id="PF02705">
    <property type="entry name" value="K_trans"/>
    <property type="match status" value="1"/>
</dbReference>
<feature type="domain" description="K+ potassium transporter C-terminal" evidence="13">
    <location>
        <begin position="486"/>
        <end position="640"/>
    </location>
</feature>
<dbReference type="InterPro" id="IPR053952">
    <property type="entry name" value="K_trans_C"/>
</dbReference>
<gene>
    <name evidence="11" type="primary">kup</name>
    <name evidence="14" type="ORF">HPK16_05545</name>
</gene>
<dbReference type="GO" id="GO:0015079">
    <property type="term" value="F:potassium ion transmembrane transporter activity"/>
    <property type="evidence" value="ECO:0007669"/>
    <property type="project" value="UniProtKB-UniRule"/>
</dbReference>
<evidence type="ECO:0000256" key="6">
    <source>
        <dbReference type="ARBA" id="ARBA00022847"/>
    </source>
</evidence>
<sequence length="661" mass="74115">MRGIHMERKDKIRLGLAIGTLGIVYGDIGTSPLYVMKSIVASNGGLNHVSEDYIIGSLSLIFWTLTLLTTIKYVIIALRADNHGEGGIFSLYALVRKRGKWLVIPAMIGGAALLADGVLTPAVTVTSAIEGLEEIPAFDALFTGNTTLIIIIVIVILSAIFFMQRYGTMFIGRIFGPTMFLWFSILGILGIINILGDLSIFRAFSPYYAIELLFSDQNKAGFLILGSVFLATTGAEALYSDLGHVGRKNIYITWPFVKVCLLLNYFGQGAWIISLKNVDDPFVNPFFQSMPEPFIMYGVLIATLAAIIASQSLITGAYTLVSEAIALNLLPRLSIRYPSETKGQVYIPTVTTVLWIACVGVVLYFQDSTHMEAAYGLSITVTMLMTTVLLFQFLLRKGFSKLVTTAILMTFGVLEFAFFLSSAAKFMHGGFVAVIMAVVIMALMYIWFSGYQLKTKLVKNVSLKKFIPMLAKLKVDTAYPKFAHNLVYLTSSRNPYRVEHEVMASILDKRPKRADVYWFVNVQVVDGPYAAYYTVESFESDFVIRVQLKLGFRVEQDINVFLKQIAKDLISKGALEQQKRKYTAKNGRKLGDFCFVIVKDELSTEADLTNWQRMIMRSKLFIKRFTTSPENWFGLEYSDVQVENVPLYLSKKKVVKIREWD</sequence>
<dbReference type="PANTHER" id="PTHR30540:SF83">
    <property type="entry name" value="K+ POTASSIUM TRANSPORTER"/>
    <property type="match status" value="1"/>
</dbReference>
<dbReference type="Proteomes" id="UP000548787">
    <property type="component" value="Unassembled WGS sequence"/>
</dbReference>
<feature type="transmembrane region" description="Helical" evidence="11">
    <location>
        <begin position="12"/>
        <end position="34"/>
    </location>
</feature>
<comment type="caution">
    <text evidence="14">The sequence shown here is derived from an EMBL/GenBank/DDBJ whole genome shotgun (WGS) entry which is preliminary data.</text>
</comment>
<dbReference type="PANTHER" id="PTHR30540">
    <property type="entry name" value="OSMOTIC STRESS POTASSIUM TRANSPORTER"/>
    <property type="match status" value="1"/>
</dbReference>
<feature type="transmembrane region" description="Helical" evidence="11">
    <location>
        <begin position="54"/>
        <end position="80"/>
    </location>
</feature>
<feature type="transmembrane region" description="Helical" evidence="11">
    <location>
        <begin position="251"/>
        <end position="274"/>
    </location>
</feature>
<protein>
    <recommendedName>
        <fullName evidence="11">Probable potassium transport system protein Kup</fullName>
    </recommendedName>
</protein>
<feature type="transmembrane region" description="Helical" evidence="11">
    <location>
        <begin position="402"/>
        <end position="420"/>
    </location>
</feature>
<feature type="transmembrane region" description="Helical" evidence="11">
    <location>
        <begin position="140"/>
        <end position="162"/>
    </location>
</feature>
<feature type="transmembrane region" description="Helical" evidence="11">
    <location>
        <begin position="174"/>
        <end position="200"/>
    </location>
</feature>
<dbReference type="InterPro" id="IPR003855">
    <property type="entry name" value="K+_transporter"/>
</dbReference>
<keyword evidence="8 11" id="KW-1133">Transmembrane helix</keyword>
<reference evidence="14 15" key="1">
    <citation type="submission" date="2020-08" db="EMBL/GenBank/DDBJ databases">
        <title>Listeria ohnekaius sp. nov. and Listeria portnoyii sp. nov. isolated from non-agricultural and natural environments.</title>
        <authorList>
            <person name="Weller D."/>
            <person name="Belias A.M."/>
            <person name="Liao J."/>
            <person name="Guo S."/>
            <person name="Orsi R.H."/>
            <person name="Wiedmann M."/>
        </authorList>
    </citation>
    <scope>NUCLEOTIDE SEQUENCE [LARGE SCALE GENOMIC DNA]</scope>
    <source>
        <strain evidence="14 15">FSL W9-0585</strain>
    </source>
</reference>